<proteinExistence type="predicted"/>
<reference evidence="2" key="1">
    <citation type="submission" date="2016-11" db="UniProtKB">
        <authorList>
            <consortium name="WormBaseParasite"/>
        </authorList>
    </citation>
    <scope>IDENTIFICATION</scope>
    <source>
        <strain evidence="2">KR3021</strain>
    </source>
</reference>
<protein>
    <submittedName>
        <fullName evidence="2">CUB_2 domain-containing protein</fullName>
    </submittedName>
</protein>
<name>A0AC35UCH4_9BILA</name>
<sequence>MFTSKSFVFALLLVLQLAVLTSCAHSDGKEFVLSLMNAGTPFTNTSTASLIVIPNLKNANCQIEYTKVSNGSVLALNYTAIYGKTNELFLNETDIYHSFFNYNNNITFKVQDPRIFVTCNETVKLIARYHDEVNQFGDMFLVPSIEHAGKNYSIFTPLSTFQNESLIVLLPLRNETAVFNATVQIFSNKTVMFETKISFNTSLGSEHHVISAQSLFNSSLLTSNFTYLISSNHSFMVNAITPYAFNSSRYGLFENKNETSDYTNFMPLPIYNGNSSSIDRRILASNFTSSVHFSASLNSTLHFSRFNVSIYNQQNIGNHSIVNTLGFSNFSFVNSTLFALNTTSAHMSAYRFGGICQNKEQTVNGSFITYVPSTSEFVNGSTQFYTLKSGCLLEVYSQTAISNTLNMFLDGQHIPTQNNHHKNLPFFDGEWQQNIITINGHGIHKFETAGNYSAYVICQHANSTSNGMGYLTGFNNRL</sequence>
<accession>A0AC35UCH4</accession>
<organism evidence="1 2">
    <name type="scientific">Rhabditophanes sp. KR3021</name>
    <dbReference type="NCBI Taxonomy" id="114890"/>
    <lineage>
        <taxon>Eukaryota</taxon>
        <taxon>Metazoa</taxon>
        <taxon>Ecdysozoa</taxon>
        <taxon>Nematoda</taxon>
        <taxon>Chromadorea</taxon>
        <taxon>Rhabditida</taxon>
        <taxon>Tylenchina</taxon>
        <taxon>Panagrolaimomorpha</taxon>
        <taxon>Strongyloidoidea</taxon>
        <taxon>Alloionematidae</taxon>
        <taxon>Rhabditophanes</taxon>
    </lineage>
</organism>
<dbReference type="Proteomes" id="UP000095286">
    <property type="component" value="Unplaced"/>
</dbReference>
<evidence type="ECO:0000313" key="2">
    <source>
        <dbReference type="WBParaSite" id="RSKR_0001011800.1"/>
    </source>
</evidence>
<evidence type="ECO:0000313" key="1">
    <source>
        <dbReference type="Proteomes" id="UP000095286"/>
    </source>
</evidence>
<dbReference type="WBParaSite" id="RSKR_0001011800.1">
    <property type="protein sequence ID" value="RSKR_0001011800.1"/>
    <property type="gene ID" value="RSKR_0001011800"/>
</dbReference>